<gene>
    <name evidence="1" type="ORF">DLM_2698</name>
</gene>
<dbReference type="Proteomes" id="UP000198290">
    <property type="component" value="Chromosome"/>
</dbReference>
<dbReference type="RefSeq" id="WP_089084524.1">
    <property type="nucleotide sequence ID" value="NZ_AP018823.1"/>
</dbReference>
<evidence type="ECO:0000313" key="2">
    <source>
        <dbReference type="Proteomes" id="UP000198290"/>
    </source>
</evidence>
<protein>
    <submittedName>
        <fullName evidence="1">Uncharacterized protein</fullName>
    </submittedName>
</protein>
<dbReference type="OrthoDB" id="8595180at2"/>
<reference evidence="2" key="3">
    <citation type="journal article" date="2017" name="Plant Physiol. Biochem.">
        <title>Differential oxidative and antioxidative response of duckweed Lemna minor toward plant growth promoting/inhibiting bacteria.</title>
        <authorList>
            <person name="Ishizawa H."/>
            <person name="Kuroda M."/>
            <person name="Morikawa M."/>
            <person name="Ike M."/>
        </authorList>
    </citation>
    <scope>NUCLEOTIDE SEQUENCE [LARGE SCALE GENOMIC DNA]</scope>
    <source>
        <strain evidence="2">H3</strain>
    </source>
</reference>
<dbReference type="KEGG" id="amah:DLM_2698"/>
<accession>A0A3G9GI18</accession>
<keyword evidence="2" id="KW-1185">Reference proteome</keyword>
<reference evidence="1 2" key="2">
    <citation type="journal article" date="2017" name="Genome Announc.">
        <title>Draft genome sequence of Aquitalea magnusonii strain H3, a plant growth-promoting bacterium of duckweed Lemna minor.</title>
        <authorList>
            <person name="Ishizawa H."/>
            <person name="Kuroda M."/>
            <person name="Ike M."/>
        </authorList>
    </citation>
    <scope>NUCLEOTIDE SEQUENCE [LARGE SCALE GENOMIC DNA]</scope>
    <source>
        <strain evidence="1 2">H3</strain>
    </source>
</reference>
<organism evidence="1 2">
    <name type="scientific">Aquitalea magnusonii</name>
    <dbReference type="NCBI Taxonomy" id="332411"/>
    <lineage>
        <taxon>Bacteria</taxon>
        <taxon>Pseudomonadati</taxon>
        <taxon>Pseudomonadota</taxon>
        <taxon>Betaproteobacteria</taxon>
        <taxon>Neisseriales</taxon>
        <taxon>Chromobacteriaceae</taxon>
        <taxon>Aquitalea</taxon>
    </lineage>
</organism>
<name>A0A3G9GI18_9NEIS</name>
<reference evidence="2" key="1">
    <citation type="journal article" date="2017" name="Biotechnol. Biofuels">
        <title>Evaluation of environmental bacterial communities as a factor affecting the growth of duckweed Lemna minor.</title>
        <authorList>
            <person name="Ishizawa H."/>
            <person name="Kuroda M."/>
            <person name="Morikawa M."/>
            <person name="Ike M."/>
        </authorList>
    </citation>
    <scope>NUCLEOTIDE SEQUENCE [LARGE SCALE GENOMIC DNA]</scope>
    <source>
        <strain evidence="2">H3</strain>
    </source>
</reference>
<evidence type="ECO:0000313" key="1">
    <source>
        <dbReference type="EMBL" id="BBF86299.1"/>
    </source>
</evidence>
<proteinExistence type="predicted"/>
<dbReference type="AlphaFoldDB" id="A0A3G9GI18"/>
<dbReference type="EMBL" id="AP018823">
    <property type="protein sequence ID" value="BBF86299.1"/>
    <property type="molecule type" value="Genomic_DNA"/>
</dbReference>
<sequence length="82" mass="8991">MQTFDPAVIEFTKQLQNWHASRVATLQAIVDHPDANIKLADIEIKAGSDIAKGMRVGLQIALSQLGELPFSVTPSTDEEEDE</sequence>